<name>A0A1G8X5Y2_9BACI</name>
<evidence type="ECO:0000313" key="3">
    <source>
        <dbReference type="EMBL" id="SDJ85767.1"/>
    </source>
</evidence>
<gene>
    <name evidence="3" type="ORF">SAMN05216243_1170</name>
</gene>
<reference evidence="3 4" key="1">
    <citation type="submission" date="2016-10" db="EMBL/GenBank/DDBJ databases">
        <authorList>
            <person name="de Groot N.N."/>
        </authorList>
    </citation>
    <scope>NUCLEOTIDE SEQUENCE [LARGE SCALE GENOMIC DNA]</scope>
    <source>
        <strain evidence="3 4">CGMCC 1.6502</strain>
    </source>
</reference>
<evidence type="ECO:0000256" key="1">
    <source>
        <dbReference type="SAM" id="Coils"/>
    </source>
</evidence>
<dbReference type="Proteomes" id="UP000198694">
    <property type="component" value="Unassembled WGS sequence"/>
</dbReference>
<keyword evidence="1" id="KW-0175">Coiled coil</keyword>
<dbReference type="AlphaFoldDB" id="A0A1G8X5Y2"/>
<dbReference type="Pfam" id="PF15607">
    <property type="entry name" value="Ntox44"/>
    <property type="match status" value="1"/>
</dbReference>
<sequence>MKKILLMFSFVILVGLITGFSGNSSKVHASEMGNSIMAESANGFAYTMKKNALIMMQRKQNDIDLGTYPYYTGKYFASKVKSGGDWDYKRTFGYSNGYYFDGRYMTGEALGNMHYGFTGRASGFSEYLLRTAAGAVQIYSGTSHIGWYGSYFDDPKDQHYIEIGFNYWGSPSTLPSSVNSNTSVKSDDLNLMNMSLEKMEANIDLLMEKHFTKQERQELQKEFDKMVKNDPKRIAN</sequence>
<evidence type="ECO:0000313" key="4">
    <source>
        <dbReference type="Proteomes" id="UP000198694"/>
    </source>
</evidence>
<feature type="coiled-coil region" evidence="1">
    <location>
        <begin position="189"/>
        <end position="229"/>
    </location>
</feature>
<dbReference type="EMBL" id="FNFL01000001">
    <property type="protein sequence ID" value="SDJ85767.1"/>
    <property type="molecule type" value="Genomic_DNA"/>
</dbReference>
<evidence type="ECO:0000259" key="2">
    <source>
        <dbReference type="Pfam" id="PF15607"/>
    </source>
</evidence>
<protein>
    <submittedName>
        <fullName evidence="3">Toxin 44</fullName>
    </submittedName>
</protein>
<organism evidence="3 4">
    <name type="scientific">Sediminibacillus albus</name>
    <dbReference type="NCBI Taxonomy" id="407036"/>
    <lineage>
        <taxon>Bacteria</taxon>
        <taxon>Bacillati</taxon>
        <taxon>Bacillota</taxon>
        <taxon>Bacilli</taxon>
        <taxon>Bacillales</taxon>
        <taxon>Bacillaceae</taxon>
        <taxon>Sediminibacillus</taxon>
    </lineage>
</organism>
<dbReference type="InterPro" id="IPR028946">
    <property type="entry name" value="Ntox44"/>
</dbReference>
<proteinExistence type="predicted"/>
<keyword evidence="4" id="KW-1185">Reference proteome</keyword>
<dbReference type="RefSeq" id="WP_217629273.1">
    <property type="nucleotide sequence ID" value="NZ_FNFL01000001.1"/>
</dbReference>
<accession>A0A1G8X5Y2</accession>
<feature type="domain" description="Bacterial toxin 44" evidence="2">
    <location>
        <begin position="76"/>
        <end position="168"/>
    </location>
</feature>